<accession>A0AA86UJX4</accession>
<name>A0AA86UJX4_9EUKA</name>
<evidence type="ECO:0000313" key="1">
    <source>
        <dbReference type="EMBL" id="CAI9942553.1"/>
    </source>
</evidence>
<evidence type="ECO:0000313" key="2">
    <source>
        <dbReference type="EMBL" id="CAL6013724.1"/>
    </source>
</evidence>
<proteinExistence type="predicted"/>
<dbReference type="AlphaFoldDB" id="A0AA86UJX4"/>
<protein>
    <submittedName>
        <fullName evidence="1">Uncharacterized protein</fullName>
    </submittedName>
</protein>
<dbReference type="Proteomes" id="UP001642409">
    <property type="component" value="Unassembled WGS sequence"/>
</dbReference>
<comment type="caution">
    <text evidence="1">The sequence shown here is derived from an EMBL/GenBank/DDBJ whole genome shotgun (WGS) entry which is preliminary data.</text>
</comment>
<organism evidence="1">
    <name type="scientific">Hexamita inflata</name>
    <dbReference type="NCBI Taxonomy" id="28002"/>
    <lineage>
        <taxon>Eukaryota</taxon>
        <taxon>Metamonada</taxon>
        <taxon>Diplomonadida</taxon>
        <taxon>Hexamitidae</taxon>
        <taxon>Hexamitinae</taxon>
        <taxon>Hexamita</taxon>
    </lineage>
</organism>
<evidence type="ECO:0000313" key="3">
    <source>
        <dbReference type="Proteomes" id="UP001642409"/>
    </source>
</evidence>
<reference evidence="2 3" key="2">
    <citation type="submission" date="2024-07" db="EMBL/GenBank/DDBJ databases">
        <authorList>
            <person name="Akdeniz Z."/>
        </authorList>
    </citation>
    <scope>NUCLEOTIDE SEQUENCE [LARGE SCALE GENOMIC DNA]</scope>
</reference>
<dbReference type="EMBL" id="CAXDID020000069">
    <property type="protein sequence ID" value="CAL6013724.1"/>
    <property type="molecule type" value="Genomic_DNA"/>
</dbReference>
<dbReference type="EMBL" id="CATOUU010000703">
    <property type="protein sequence ID" value="CAI9942553.1"/>
    <property type="molecule type" value="Genomic_DNA"/>
</dbReference>
<keyword evidence="3" id="KW-1185">Reference proteome</keyword>
<gene>
    <name evidence="2" type="ORF">HINF_LOCUS23924</name>
    <name evidence="1" type="ORF">HINF_LOCUS30198</name>
</gene>
<sequence length="90" mass="10550">MVCVHKQLFFYSRLFFYQRLRQRSVKVHTLFIAGAEASFRQISTRTNGTCQKLNLNPNELTKRIAEIIIQNVGEKNGTNLIQLYRDRFGV</sequence>
<reference evidence="1" key="1">
    <citation type="submission" date="2023-06" db="EMBL/GenBank/DDBJ databases">
        <authorList>
            <person name="Kurt Z."/>
        </authorList>
    </citation>
    <scope>NUCLEOTIDE SEQUENCE</scope>
</reference>